<gene>
    <name evidence="2" type="ORF">HMPREF9241_01233</name>
</gene>
<dbReference type="HOGENOM" id="CLU_3075901_0_0_11"/>
<evidence type="ECO:0000313" key="3">
    <source>
        <dbReference type="Proteomes" id="UP000003994"/>
    </source>
</evidence>
<evidence type="ECO:0000256" key="1">
    <source>
        <dbReference type="SAM" id="MobiDB-lite"/>
    </source>
</evidence>
<organism evidence="2 3">
    <name type="scientific">Schaalia turicensis ACS-279-V-Col4</name>
    <dbReference type="NCBI Taxonomy" id="883077"/>
    <lineage>
        <taxon>Bacteria</taxon>
        <taxon>Bacillati</taxon>
        <taxon>Actinomycetota</taxon>
        <taxon>Actinomycetes</taxon>
        <taxon>Actinomycetales</taxon>
        <taxon>Actinomycetaceae</taxon>
        <taxon>Schaalia</taxon>
    </lineage>
</organism>
<protein>
    <submittedName>
        <fullName evidence="2">Uncharacterized protein</fullName>
    </submittedName>
</protein>
<feature type="compositionally biased region" description="Polar residues" evidence="1">
    <location>
        <begin position="19"/>
        <end position="29"/>
    </location>
</feature>
<evidence type="ECO:0000313" key="2">
    <source>
        <dbReference type="EMBL" id="EJZ85689.1"/>
    </source>
</evidence>
<sequence length="52" mass="5246">MGCGKCALVHVPSGSSARLLTTHSTSEGNDITAGGEQAKSSASKSVNKRGRD</sequence>
<dbReference type="Proteomes" id="UP000003994">
    <property type="component" value="Unassembled WGS sequence"/>
</dbReference>
<feature type="region of interest" description="Disordered" evidence="1">
    <location>
        <begin position="19"/>
        <end position="52"/>
    </location>
</feature>
<reference evidence="2 3" key="1">
    <citation type="submission" date="2012-07" db="EMBL/GenBank/DDBJ databases">
        <title>The Genome Sequence of Actinomyces turicensis ACS-279-V-COL4.</title>
        <authorList>
            <consortium name="The Broad Institute Genome Sequencing Platform"/>
            <person name="Earl A."/>
            <person name="Ward D."/>
            <person name="Feldgarden M."/>
            <person name="Gevers D."/>
            <person name="Saerens B."/>
            <person name="Vaneechoutte M."/>
            <person name="Walker B."/>
            <person name="Young S.K."/>
            <person name="Zeng Q."/>
            <person name="Gargeya S."/>
            <person name="Fitzgerald M."/>
            <person name="Haas B."/>
            <person name="Abouelleil A."/>
            <person name="Alvarado L."/>
            <person name="Arachchi H.M."/>
            <person name="Berlin A."/>
            <person name="Chapman S.B."/>
            <person name="Goldberg J."/>
            <person name="Griggs A."/>
            <person name="Gujja S."/>
            <person name="Hansen M."/>
            <person name="Howarth C."/>
            <person name="Imamovic A."/>
            <person name="Larimer J."/>
            <person name="McCowen C."/>
            <person name="Montmayeur A."/>
            <person name="Murphy C."/>
            <person name="Neiman D."/>
            <person name="Pearson M."/>
            <person name="Priest M."/>
            <person name="Roberts A."/>
            <person name="Saif S."/>
            <person name="Shea T."/>
            <person name="Sisk P."/>
            <person name="Sykes S."/>
            <person name="Wortman J."/>
            <person name="Nusbaum C."/>
            <person name="Birren B."/>
        </authorList>
    </citation>
    <scope>NUCLEOTIDE SEQUENCE [LARGE SCALE GENOMIC DNA]</scope>
    <source>
        <strain evidence="2 3">ACS-279-V-Col4</strain>
    </source>
</reference>
<dbReference type="EMBL" id="AGWQ01000007">
    <property type="protein sequence ID" value="EJZ85689.1"/>
    <property type="molecule type" value="Genomic_DNA"/>
</dbReference>
<name>K0Z0U6_9ACTO</name>
<dbReference type="PATRIC" id="fig|883077.3.peg.1243"/>
<dbReference type="AlphaFoldDB" id="K0Z0U6"/>
<comment type="caution">
    <text evidence="2">The sequence shown here is derived from an EMBL/GenBank/DDBJ whole genome shotgun (WGS) entry which is preliminary data.</text>
</comment>
<accession>K0Z0U6</accession>
<keyword evidence="3" id="KW-1185">Reference proteome</keyword>
<proteinExistence type="predicted"/>